<dbReference type="EMBL" id="CAJOBA010073808">
    <property type="protein sequence ID" value="CAF4406382.1"/>
    <property type="molecule type" value="Genomic_DNA"/>
</dbReference>
<evidence type="ECO:0000313" key="3">
    <source>
        <dbReference type="EMBL" id="CAF4406382.1"/>
    </source>
</evidence>
<sequence length="118" mass="13718">MKKYEKYREVQKQSQIQGTGEKYSRTPSASKHQKKQELHFANKSEQNLEIIGSSGQTDNRTILYKPLTVRLNPPLSADDVLDEVLVLLARLDTERLRLIKLCEYESNSKVKLREKIDQ</sequence>
<dbReference type="Proteomes" id="UP000677228">
    <property type="component" value="Unassembled WGS sequence"/>
</dbReference>
<comment type="caution">
    <text evidence="2">The sequence shown here is derived from an EMBL/GenBank/DDBJ whole genome shotgun (WGS) entry which is preliminary data.</text>
</comment>
<organism evidence="2 4">
    <name type="scientific">Didymodactylos carnosus</name>
    <dbReference type="NCBI Taxonomy" id="1234261"/>
    <lineage>
        <taxon>Eukaryota</taxon>
        <taxon>Metazoa</taxon>
        <taxon>Spiralia</taxon>
        <taxon>Gnathifera</taxon>
        <taxon>Rotifera</taxon>
        <taxon>Eurotatoria</taxon>
        <taxon>Bdelloidea</taxon>
        <taxon>Philodinida</taxon>
        <taxon>Philodinidae</taxon>
        <taxon>Didymodactylos</taxon>
    </lineage>
</organism>
<evidence type="ECO:0000313" key="2">
    <source>
        <dbReference type="EMBL" id="CAF1598800.1"/>
    </source>
</evidence>
<feature type="compositionally biased region" description="Basic and acidic residues" evidence="1">
    <location>
        <begin position="1"/>
        <end position="11"/>
    </location>
</feature>
<name>A0A8S2G1B1_9BILA</name>
<dbReference type="AlphaFoldDB" id="A0A8S2G1B1"/>
<evidence type="ECO:0000256" key="1">
    <source>
        <dbReference type="SAM" id="MobiDB-lite"/>
    </source>
</evidence>
<gene>
    <name evidence="2" type="ORF">OVA965_LOCUS41972</name>
    <name evidence="3" type="ORF">TMI583_LOCUS43754</name>
</gene>
<feature type="region of interest" description="Disordered" evidence="1">
    <location>
        <begin position="1"/>
        <end position="37"/>
    </location>
</feature>
<evidence type="ECO:0000313" key="4">
    <source>
        <dbReference type="Proteomes" id="UP000677228"/>
    </source>
</evidence>
<reference evidence="2" key="1">
    <citation type="submission" date="2021-02" db="EMBL/GenBank/DDBJ databases">
        <authorList>
            <person name="Nowell W R."/>
        </authorList>
    </citation>
    <scope>NUCLEOTIDE SEQUENCE</scope>
</reference>
<proteinExistence type="predicted"/>
<dbReference type="Proteomes" id="UP000682733">
    <property type="component" value="Unassembled WGS sequence"/>
</dbReference>
<protein>
    <submittedName>
        <fullName evidence="2">Uncharacterized protein</fullName>
    </submittedName>
</protein>
<dbReference type="EMBL" id="CAJNOK010050109">
    <property type="protein sequence ID" value="CAF1598800.1"/>
    <property type="molecule type" value="Genomic_DNA"/>
</dbReference>
<accession>A0A8S2G1B1</accession>